<dbReference type="SUPFAM" id="SSF55874">
    <property type="entry name" value="ATPase domain of HSP90 chaperone/DNA topoisomerase II/histidine kinase"/>
    <property type="match status" value="1"/>
</dbReference>
<evidence type="ECO:0000259" key="12">
    <source>
        <dbReference type="Pfam" id="PF13796"/>
    </source>
</evidence>
<keyword evidence="9" id="KW-0812">Transmembrane</keyword>
<keyword evidence="9" id="KW-1133">Transmembrane helix</keyword>
<evidence type="ECO:0000313" key="14">
    <source>
        <dbReference type="Proteomes" id="UP000614996"/>
    </source>
</evidence>
<evidence type="ECO:0000256" key="7">
    <source>
        <dbReference type="ARBA" id="ARBA00022840"/>
    </source>
</evidence>
<evidence type="ECO:0000256" key="5">
    <source>
        <dbReference type="ARBA" id="ARBA00022741"/>
    </source>
</evidence>
<dbReference type="GO" id="GO:0046983">
    <property type="term" value="F:protein dimerization activity"/>
    <property type="evidence" value="ECO:0007669"/>
    <property type="project" value="InterPro"/>
</dbReference>
<dbReference type="EC" id="2.7.13.3" evidence="2"/>
<evidence type="ECO:0000259" key="11">
    <source>
        <dbReference type="Pfam" id="PF07730"/>
    </source>
</evidence>
<feature type="domain" description="Signal transduction histidine kinase subgroup 3 dimerisation and phosphoacceptor" evidence="11">
    <location>
        <begin position="228"/>
        <end position="295"/>
    </location>
</feature>
<dbReference type="GO" id="GO:0016020">
    <property type="term" value="C:membrane"/>
    <property type="evidence" value="ECO:0007669"/>
    <property type="project" value="InterPro"/>
</dbReference>
<dbReference type="PANTHER" id="PTHR24421:SF10">
    <property type="entry name" value="NITRATE_NITRITE SENSOR PROTEIN NARQ"/>
    <property type="match status" value="1"/>
</dbReference>
<keyword evidence="7" id="KW-0067">ATP-binding</keyword>
<evidence type="ECO:0000256" key="3">
    <source>
        <dbReference type="ARBA" id="ARBA00022553"/>
    </source>
</evidence>
<dbReference type="Pfam" id="PF07730">
    <property type="entry name" value="HisKA_3"/>
    <property type="match status" value="1"/>
</dbReference>
<feature type="domain" description="Putative sensor" evidence="12">
    <location>
        <begin position="28"/>
        <end position="199"/>
    </location>
</feature>
<accession>A0A8J4AB57</accession>
<dbReference type="InterPro" id="IPR003594">
    <property type="entry name" value="HATPase_dom"/>
</dbReference>
<dbReference type="Gene3D" id="1.20.5.1930">
    <property type="match status" value="1"/>
</dbReference>
<dbReference type="GO" id="GO:0000155">
    <property type="term" value="F:phosphorelay sensor kinase activity"/>
    <property type="evidence" value="ECO:0007669"/>
    <property type="project" value="InterPro"/>
</dbReference>
<organism evidence="13 14">
    <name type="scientific">Actinocatenispora comari</name>
    <dbReference type="NCBI Taxonomy" id="2807577"/>
    <lineage>
        <taxon>Bacteria</taxon>
        <taxon>Bacillati</taxon>
        <taxon>Actinomycetota</taxon>
        <taxon>Actinomycetes</taxon>
        <taxon>Micromonosporales</taxon>
        <taxon>Micromonosporaceae</taxon>
        <taxon>Actinocatenispora</taxon>
    </lineage>
</organism>
<evidence type="ECO:0000256" key="1">
    <source>
        <dbReference type="ARBA" id="ARBA00000085"/>
    </source>
</evidence>
<dbReference type="Gene3D" id="3.30.565.10">
    <property type="entry name" value="Histidine kinase-like ATPase, C-terminal domain"/>
    <property type="match status" value="1"/>
</dbReference>
<evidence type="ECO:0000256" key="6">
    <source>
        <dbReference type="ARBA" id="ARBA00022777"/>
    </source>
</evidence>
<dbReference type="InterPro" id="IPR050482">
    <property type="entry name" value="Sensor_HK_TwoCompSys"/>
</dbReference>
<keyword evidence="4" id="KW-0808">Transferase</keyword>
<dbReference type="Pfam" id="PF13796">
    <property type="entry name" value="Sensor"/>
    <property type="match status" value="1"/>
</dbReference>
<dbReference type="EMBL" id="BOPO01000055">
    <property type="protein sequence ID" value="GIL28154.1"/>
    <property type="molecule type" value="Genomic_DNA"/>
</dbReference>
<comment type="caution">
    <text evidence="13">The sequence shown here is derived from an EMBL/GenBank/DDBJ whole genome shotgun (WGS) entry which is preliminary data.</text>
</comment>
<dbReference type="AlphaFoldDB" id="A0A8J4AB57"/>
<evidence type="ECO:0000256" key="8">
    <source>
        <dbReference type="ARBA" id="ARBA00023012"/>
    </source>
</evidence>
<evidence type="ECO:0000256" key="2">
    <source>
        <dbReference type="ARBA" id="ARBA00012438"/>
    </source>
</evidence>
<dbReference type="InterPro" id="IPR036890">
    <property type="entry name" value="HATPase_C_sf"/>
</dbReference>
<reference evidence="14" key="1">
    <citation type="journal article" date="2021" name="Int. J. Syst. Evol. Microbiol.">
        <title>Actinocatenispora comari sp. nov., an endophytic actinomycete isolated from aerial parts of Comarum salesowianum.</title>
        <authorList>
            <person name="Oyunbileg N."/>
            <person name="Iizaka Y."/>
            <person name="Hamada M."/>
            <person name="Davaapurev B.O."/>
            <person name="Fukumoto A."/>
            <person name="Tsetseg B."/>
            <person name="Kato F."/>
            <person name="Tamura T."/>
            <person name="Batkhuu J."/>
            <person name="Anzai Y."/>
        </authorList>
    </citation>
    <scope>NUCLEOTIDE SEQUENCE [LARGE SCALE GENOMIC DNA]</scope>
    <source>
        <strain evidence="14">NUM-2625</strain>
    </source>
</reference>
<dbReference type="RefSeq" id="WP_207125867.1">
    <property type="nucleotide sequence ID" value="NZ_BOPO01000055.1"/>
</dbReference>
<dbReference type="GO" id="GO:0005524">
    <property type="term" value="F:ATP binding"/>
    <property type="evidence" value="ECO:0007669"/>
    <property type="project" value="UniProtKB-KW"/>
</dbReference>
<gene>
    <name evidence="13" type="ORF">NUM_34080</name>
</gene>
<comment type="catalytic activity">
    <reaction evidence="1">
        <text>ATP + protein L-histidine = ADP + protein N-phospho-L-histidine.</text>
        <dbReference type="EC" id="2.7.13.3"/>
    </reaction>
</comment>
<dbReference type="PANTHER" id="PTHR24421">
    <property type="entry name" value="NITRATE/NITRITE SENSOR PROTEIN NARX-RELATED"/>
    <property type="match status" value="1"/>
</dbReference>
<keyword evidence="3" id="KW-0597">Phosphoprotein</keyword>
<dbReference type="InterPro" id="IPR011712">
    <property type="entry name" value="Sig_transdc_His_kin_sub3_dim/P"/>
</dbReference>
<dbReference type="Pfam" id="PF02518">
    <property type="entry name" value="HATPase_c"/>
    <property type="match status" value="1"/>
</dbReference>
<feature type="domain" description="Histidine kinase/HSP90-like ATPase" evidence="10">
    <location>
        <begin position="337"/>
        <end position="420"/>
    </location>
</feature>
<feature type="transmembrane region" description="Helical" evidence="9">
    <location>
        <begin position="124"/>
        <end position="147"/>
    </location>
</feature>
<keyword evidence="6 13" id="KW-0418">Kinase</keyword>
<keyword evidence="8" id="KW-0902">Two-component regulatory system</keyword>
<evidence type="ECO:0000259" key="10">
    <source>
        <dbReference type="Pfam" id="PF02518"/>
    </source>
</evidence>
<keyword evidence="5" id="KW-0547">Nucleotide-binding</keyword>
<feature type="transmembrane region" description="Helical" evidence="9">
    <location>
        <begin position="162"/>
        <end position="183"/>
    </location>
</feature>
<keyword evidence="14" id="KW-1185">Reference proteome</keyword>
<sequence length="422" mass="45128">MGVTGGAGTRWRPREALSARQFARSLRYLSASTLAGFGGLLVLVAVLLVALLCIVGVGLLLTGVASGLLHRWCDRERVRVGRLLGRHLGSPYLPANAGGSRLADGTVPRDLAVLLQRIVVGIRLGLLTILLPLTALQAVALVGYWWAMPEGKPAEQLFPVTSWWWAAASGLIGIAGLMAWWAVTPMFSIADARLAELLLTPTHNQQLRLRVQLEQQRRHSALDVHSAELRRIERDLHDAAQNRLVAVSMFVGTAQRQLDTGVGDVAETLDKAQQASRDALAEMRRIIRGIYPPTLAEEGLVPSLGLLADRMPIPTRLHVASALPTPASVGAAVYFSIAELLTNVSKHSDATECVIEVSWSSSNGRTCISASVTDNGRGGADRRRGTGLVGIERRVEALGGTLAVTSPQGGPTSGRMELPCES</sequence>
<protein>
    <recommendedName>
        <fullName evidence="2">histidine kinase</fullName>
        <ecNumber evidence="2">2.7.13.3</ecNumber>
    </recommendedName>
</protein>
<evidence type="ECO:0000313" key="13">
    <source>
        <dbReference type="EMBL" id="GIL28154.1"/>
    </source>
</evidence>
<proteinExistence type="predicted"/>
<evidence type="ECO:0000256" key="4">
    <source>
        <dbReference type="ARBA" id="ARBA00022679"/>
    </source>
</evidence>
<name>A0A8J4AB57_9ACTN</name>
<feature type="transmembrane region" description="Helical" evidence="9">
    <location>
        <begin position="36"/>
        <end position="69"/>
    </location>
</feature>
<dbReference type="InterPro" id="IPR025828">
    <property type="entry name" value="Put_sensor_dom"/>
</dbReference>
<evidence type="ECO:0000256" key="9">
    <source>
        <dbReference type="SAM" id="Phobius"/>
    </source>
</evidence>
<keyword evidence="9" id="KW-0472">Membrane</keyword>
<dbReference type="Proteomes" id="UP000614996">
    <property type="component" value="Unassembled WGS sequence"/>
</dbReference>